<feature type="transmembrane region" description="Helical" evidence="5">
    <location>
        <begin position="138"/>
        <end position="155"/>
    </location>
</feature>
<dbReference type="RefSeq" id="WP_266120785.1">
    <property type="nucleotide sequence ID" value="NZ_JAPKNA010000002.1"/>
</dbReference>
<keyword evidence="2 5" id="KW-0812">Transmembrane</keyword>
<feature type="domain" description="Major facilitator superfamily (MFS) profile" evidence="6">
    <location>
        <begin position="72"/>
        <end position="484"/>
    </location>
</feature>
<keyword evidence="3 5" id="KW-1133">Transmembrane helix</keyword>
<organism evidence="7 8">
    <name type="scientific">Alcaligenes parafaecalis</name>
    <dbReference type="NCBI Taxonomy" id="171260"/>
    <lineage>
        <taxon>Bacteria</taxon>
        <taxon>Pseudomonadati</taxon>
        <taxon>Pseudomonadota</taxon>
        <taxon>Betaproteobacteria</taxon>
        <taxon>Burkholderiales</taxon>
        <taxon>Alcaligenaceae</taxon>
        <taxon>Alcaligenes</taxon>
    </lineage>
</organism>
<dbReference type="InterPro" id="IPR011701">
    <property type="entry name" value="MFS"/>
</dbReference>
<evidence type="ECO:0000256" key="5">
    <source>
        <dbReference type="SAM" id="Phobius"/>
    </source>
</evidence>
<comment type="subcellular location">
    <subcellularLocation>
        <location evidence="1">Membrane</location>
        <topology evidence="1">Multi-pass membrane protein</topology>
    </subcellularLocation>
</comment>
<feature type="transmembrane region" description="Helical" evidence="5">
    <location>
        <begin position="435"/>
        <end position="454"/>
    </location>
</feature>
<dbReference type="Pfam" id="PF07690">
    <property type="entry name" value="MFS_1"/>
    <property type="match status" value="1"/>
</dbReference>
<dbReference type="CDD" id="cd17365">
    <property type="entry name" value="MFS_PcaK_like"/>
    <property type="match status" value="1"/>
</dbReference>
<feature type="transmembrane region" description="Helical" evidence="5">
    <location>
        <begin position="72"/>
        <end position="95"/>
    </location>
</feature>
<feature type="transmembrane region" description="Helical" evidence="5">
    <location>
        <begin position="301"/>
        <end position="322"/>
    </location>
</feature>
<keyword evidence="4 5" id="KW-0472">Membrane</keyword>
<evidence type="ECO:0000256" key="4">
    <source>
        <dbReference type="ARBA" id="ARBA00023136"/>
    </source>
</evidence>
<dbReference type="SUPFAM" id="SSF103473">
    <property type="entry name" value="MFS general substrate transporter"/>
    <property type="match status" value="1"/>
</dbReference>
<comment type="caution">
    <text evidence="7">The sequence shown here is derived from an EMBL/GenBank/DDBJ whole genome shotgun (WGS) entry which is preliminary data.</text>
</comment>
<evidence type="ECO:0000256" key="3">
    <source>
        <dbReference type="ARBA" id="ARBA00022989"/>
    </source>
</evidence>
<protein>
    <submittedName>
        <fullName evidence="7">Aromatic acid/H+ symport family MFS transporter</fullName>
    </submittedName>
</protein>
<evidence type="ECO:0000256" key="2">
    <source>
        <dbReference type="ARBA" id="ARBA00022692"/>
    </source>
</evidence>
<dbReference type="PANTHER" id="PTHR23508:SF10">
    <property type="entry name" value="CARBOXYLIC ACID TRANSPORTER PROTEIN HOMOLOG"/>
    <property type="match status" value="1"/>
</dbReference>
<name>A0ABT3VLC1_9BURK</name>
<dbReference type="Gene3D" id="1.20.1250.20">
    <property type="entry name" value="MFS general substrate transporter like domains"/>
    <property type="match status" value="2"/>
</dbReference>
<feature type="transmembrane region" description="Helical" evidence="5">
    <location>
        <begin position="195"/>
        <end position="216"/>
    </location>
</feature>
<feature type="transmembrane region" description="Helical" evidence="5">
    <location>
        <begin position="394"/>
        <end position="423"/>
    </location>
</feature>
<sequence>MDENTIIFSVLSPAKSIKTTNASLSAAYEKGWADIRSAAFTGDDTMQFSEPKSINVQQAIDDQKVGFLQWKILICCFLVVAADGLDTAGIGFIAPAIMTEWELSKPALTPLFISGLLGLTVGALLFGPLADRLGRKNILIFSISLFGLMSLLSAFSPSLTVLIVARFLTGIGLGGALPTAITLTSEFLPVRRRSALVTMMFCGFTLGSALGGVLTAQLLPFIQWRGILIVGGILPLVLVLFLLFLMEESPRYRLLKQHSAEQMLRLMRKLTGVNYADQTSFFLAENKTEKNSIVALFQKNLLAITLVLWCAFFMSLLVIYMVSSWLPTLLAGIGIELESASWITAAFQIGGTLGALLLGALMDKQNPYKVLIVSYAMGAAFIASIGAASTSIPVLVLVIFGAGVGLSGAQVGFNALVATLYPTGCRATGVSWANAMGRCGAIFGALVGGAMISWDLGFSTIFMVLGIPALITALCLLILLQIARIKRHDMQLHISAVTAQEAV</sequence>
<feature type="transmembrane region" description="Helical" evidence="5">
    <location>
        <begin position="342"/>
        <end position="361"/>
    </location>
</feature>
<dbReference type="PANTHER" id="PTHR23508">
    <property type="entry name" value="CARBOXYLIC ACID TRANSPORTER PROTEIN HOMOLOG"/>
    <property type="match status" value="1"/>
</dbReference>
<dbReference type="EMBL" id="JAPKNA010000002">
    <property type="protein sequence ID" value="MCX5464317.1"/>
    <property type="molecule type" value="Genomic_DNA"/>
</dbReference>
<gene>
    <name evidence="7" type="ORF">OSH09_08975</name>
</gene>
<feature type="transmembrane region" description="Helical" evidence="5">
    <location>
        <begin position="222"/>
        <end position="246"/>
    </location>
</feature>
<feature type="transmembrane region" description="Helical" evidence="5">
    <location>
        <begin position="368"/>
        <end position="388"/>
    </location>
</feature>
<proteinExistence type="predicted"/>
<feature type="transmembrane region" description="Helical" evidence="5">
    <location>
        <begin position="161"/>
        <end position="183"/>
    </location>
</feature>
<accession>A0ABT3VLC1</accession>
<dbReference type="PROSITE" id="PS00217">
    <property type="entry name" value="SUGAR_TRANSPORT_2"/>
    <property type="match status" value="1"/>
</dbReference>
<keyword evidence="8" id="KW-1185">Reference proteome</keyword>
<reference evidence="7 8" key="1">
    <citation type="submission" date="2022-11" db="EMBL/GenBank/DDBJ databases">
        <title>Biodiversity and phylogenetic relationships of bacteria.</title>
        <authorList>
            <person name="Machado R.A.R."/>
            <person name="Bhat A."/>
            <person name="Loulou A."/>
            <person name="Kallel S."/>
        </authorList>
    </citation>
    <scope>NUCLEOTIDE SEQUENCE [LARGE SCALE GENOMIC DNA]</scope>
    <source>
        <strain evidence="7 8">DSM 13975</strain>
    </source>
</reference>
<dbReference type="PROSITE" id="PS50850">
    <property type="entry name" value="MFS"/>
    <property type="match status" value="1"/>
</dbReference>
<feature type="transmembrane region" description="Helical" evidence="5">
    <location>
        <begin position="460"/>
        <end position="480"/>
    </location>
</feature>
<feature type="transmembrane region" description="Helical" evidence="5">
    <location>
        <begin position="107"/>
        <end position="126"/>
    </location>
</feature>
<evidence type="ECO:0000313" key="7">
    <source>
        <dbReference type="EMBL" id="MCX5464317.1"/>
    </source>
</evidence>
<evidence type="ECO:0000313" key="8">
    <source>
        <dbReference type="Proteomes" id="UP001209916"/>
    </source>
</evidence>
<dbReference type="InterPro" id="IPR005829">
    <property type="entry name" value="Sugar_transporter_CS"/>
</dbReference>
<evidence type="ECO:0000259" key="6">
    <source>
        <dbReference type="PROSITE" id="PS50850"/>
    </source>
</evidence>
<dbReference type="InterPro" id="IPR020846">
    <property type="entry name" value="MFS_dom"/>
</dbReference>
<dbReference type="Proteomes" id="UP001209916">
    <property type="component" value="Unassembled WGS sequence"/>
</dbReference>
<dbReference type="InterPro" id="IPR036259">
    <property type="entry name" value="MFS_trans_sf"/>
</dbReference>
<evidence type="ECO:0000256" key="1">
    <source>
        <dbReference type="ARBA" id="ARBA00004141"/>
    </source>
</evidence>